<proteinExistence type="predicted"/>
<feature type="signal peptide" evidence="4">
    <location>
        <begin position="1"/>
        <end position="24"/>
    </location>
</feature>
<dbReference type="Pfam" id="PF12796">
    <property type="entry name" value="Ank_2"/>
    <property type="match status" value="1"/>
</dbReference>
<dbReference type="SMART" id="SM00248">
    <property type="entry name" value="ANK"/>
    <property type="match status" value="3"/>
</dbReference>
<evidence type="ECO:0000256" key="1">
    <source>
        <dbReference type="ARBA" id="ARBA00022737"/>
    </source>
</evidence>
<sequence>MIKGVRGVLFALLFVATRLDCANALARPRSGFSGSPNPRSRFTSGSDKEAAFAALELRWYNSVENIVVANKRSALWKDPYGSTLLHRAVLLEDSRSVVPLLVSQGAKLNALDKGGRTALYYAISRRNFDAAEYLVKQGANIYRIDAEEGSSAFGLLMRVARPLYGREDLTKVEELLQLLLERGADITEYSFRERPHFLLTSFRQAPRDSALFDTLRYRLQNLLPEAMEDAINKKDLDRMASLVYVADYARLSEERYTALRAQLSAILPSFFKLTFDSMSDRETLYFMVNKADYAGRTDATREDRPYQLLKLWRELWEEVLAKQLEEMQKARLDDSDNWYG</sequence>
<gene>
    <name evidence="5" type="ORF">PPYR1160_LOCUS9288</name>
</gene>
<dbReference type="InterPro" id="IPR036770">
    <property type="entry name" value="Ankyrin_rpt-contain_sf"/>
</dbReference>
<reference evidence="5" key="1">
    <citation type="submission" date="2021-01" db="EMBL/GenBank/DDBJ databases">
        <authorList>
            <person name="Corre E."/>
            <person name="Pelletier E."/>
            <person name="Niang G."/>
            <person name="Scheremetjew M."/>
            <person name="Finn R."/>
            <person name="Kale V."/>
            <person name="Holt S."/>
            <person name="Cochrane G."/>
            <person name="Meng A."/>
            <person name="Brown T."/>
            <person name="Cohen L."/>
        </authorList>
    </citation>
    <scope>NUCLEOTIDE SEQUENCE</scope>
    <source>
        <strain evidence="5">CCMP2078</strain>
    </source>
</reference>
<evidence type="ECO:0000256" key="4">
    <source>
        <dbReference type="SAM" id="SignalP"/>
    </source>
</evidence>
<organism evidence="5">
    <name type="scientific">Pinguiococcus pyrenoidosus</name>
    <dbReference type="NCBI Taxonomy" id="172671"/>
    <lineage>
        <taxon>Eukaryota</taxon>
        <taxon>Sar</taxon>
        <taxon>Stramenopiles</taxon>
        <taxon>Ochrophyta</taxon>
        <taxon>Pinguiophyceae</taxon>
        <taxon>Pinguiochrysidales</taxon>
        <taxon>Pinguiochrysidaceae</taxon>
        <taxon>Pinguiococcus</taxon>
    </lineage>
</organism>
<dbReference type="PANTHER" id="PTHR24180">
    <property type="entry name" value="CYCLIN-DEPENDENT KINASE INHIBITOR 2C-RELATED"/>
    <property type="match status" value="1"/>
</dbReference>
<evidence type="ECO:0000313" key="5">
    <source>
        <dbReference type="EMBL" id="CAD8259786.1"/>
    </source>
</evidence>
<feature type="repeat" description="ANK" evidence="3">
    <location>
        <begin position="80"/>
        <end position="113"/>
    </location>
</feature>
<dbReference type="PROSITE" id="PS50297">
    <property type="entry name" value="ANK_REP_REGION"/>
    <property type="match status" value="2"/>
</dbReference>
<dbReference type="EMBL" id="HBEA01012191">
    <property type="protein sequence ID" value="CAD8259786.1"/>
    <property type="molecule type" value="Transcribed_RNA"/>
</dbReference>
<evidence type="ECO:0000256" key="2">
    <source>
        <dbReference type="ARBA" id="ARBA00023043"/>
    </source>
</evidence>
<dbReference type="InterPro" id="IPR002110">
    <property type="entry name" value="Ankyrin_rpt"/>
</dbReference>
<dbReference type="Gene3D" id="1.25.40.20">
    <property type="entry name" value="Ankyrin repeat-containing domain"/>
    <property type="match status" value="1"/>
</dbReference>
<protein>
    <submittedName>
        <fullName evidence="5">Uncharacterized protein</fullName>
    </submittedName>
</protein>
<keyword evidence="2 3" id="KW-0040">ANK repeat</keyword>
<evidence type="ECO:0000256" key="3">
    <source>
        <dbReference type="PROSITE-ProRule" id="PRU00023"/>
    </source>
</evidence>
<dbReference type="PANTHER" id="PTHR24180:SF45">
    <property type="entry name" value="POLY [ADP-RIBOSE] POLYMERASE TANKYRASE"/>
    <property type="match status" value="1"/>
</dbReference>
<accession>A0A7R9UA38</accession>
<dbReference type="AlphaFoldDB" id="A0A7R9UA38"/>
<feature type="repeat" description="ANK" evidence="3">
    <location>
        <begin position="114"/>
        <end position="146"/>
    </location>
</feature>
<keyword evidence="4" id="KW-0732">Signal</keyword>
<dbReference type="InterPro" id="IPR051637">
    <property type="entry name" value="Ank_repeat_dom-contain_49"/>
</dbReference>
<feature type="chain" id="PRO_5031564892" evidence="4">
    <location>
        <begin position="25"/>
        <end position="340"/>
    </location>
</feature>
<dbReference type="SUPFAM" id="SSF48403">
    <property type="entry name" value="Ankyrin repeat"/>
    <property type="match status" value="1"/>
</dbReference>
<keyword evidence="1" id="KW-0677">Repeat</keyword>
<name>A0A7R9UA38_9STRA</name>
<dbReference type="PROSITE" id="PS50088">
    <property type="entry name" value="ANK_REPEAT"/>
    <property type="match status" value="2"/>
</dbReference>